<proteinExistence type="predicted"/>
<evidence type="ECO:0000256" key="1">
    <source>
        <dbReference type="SAM" id="MobiDB-lite"/>
    </source>
</evidence>
<keyword evidence="4" id="KW-1185">Reference proteome</keyword>
<feature type="region of interest" description="Disordered" evidence="1">
    <location>
        <begin position="1"/>
        <end position="43"/>
    </location>
</feature>
<comment type="caution">
    <text evidence="3">The sequence shown here is derived from an EMBL/GenBank/DDBJ whole genome shotgun (WGS) entry which is preliminary data.</text>
</comment>
<dbReference type="EMBL" id="MU006106">
    <property type="protein sequence ID" value="KAF2835781.1"/>
    <property type="molecule type" value="Genomic_DNA"/>
</dbReference>
<feature type="compositionally biased region" description="Low complexity" evidence="1">
    <location>
        <begin position="168"/>
        <end position="181"/>
    </location>
</feature>
<organism evidence="3 4">
    <name type="scientific">Patellaria atrata CBS 101060</name>
    <dbReference type="NCBI Taxonomy" id="1346257"/>
    <lineage>
        <taxon>Eukaryota</taxon>
        <taxon>Fungi</taxon>
        <taxon>Dikarya</taxon>
        <taxon>Ascomycota</taxon>
        <taxon>Pezizomycotina</taxon>
        <taxon>Dothideomycetes</taxon>
        <taxon>Dothideomycetes incertae sedis</taxon>
        <taxon>Patellariales</taxon>
        <taxon>Patellariaceae</taxon>
        <taxon>Patellaria</taxon>
    </lineage>
</organism>
<evidence type="ECO:0000313" key="4">
    <source>
        <dbReference type="Proteomes" id="UP000799429"/>
    </source>
</evidence>
<feature type="compositionally biased region" description="Polar residues" evidence="1">
    <location>
        <begin position="283"/>
        <end position="294"/>
    </location>
</feature>
<dbReference type="InterPro" id="IPR035240">
    <property type="entry name" value="SprT_Zn_ribbon"/>
</dbReference>
<sequence>MARLRQVESDDEELPELQDLIRSRRLPKAQATHDKKTTPETTGLEVKYKNTKRSIYDENATIKHSRRVKQTPKRSAKRKVIYKPTKDLNSSSEAEIQETTFCSSAESDDGTDSMNDVVSKVRKASIAMPPPSAHMRNIPFSQPEGIFDLTSPELANPRPLKQQLFHPSPITNSCSRPSSSSEAENPAILRFSPPRSRSPIKVTAPSRPITPPQDPTKTRLVSPSKKNRIPPTPHRPSIDAFWSQEFVNEWNDQHSPRKILVSPKRNGLRRPTPESENEGFPSPSVSPRKGQSPTKKNRAEIEAKKSFDVRKIKRAESFLKELDERVASGKIAEMAKETGGVKIVWSKKLNSTAGRANWRREGLRSKTENGESTIRYRHEASIELAEKIIENDDRLLNVLAHEYCHLLTFMISNIRDQPHGKAFKEWGAKVSAAFRDQNIVVTTKHSYDISYKYVWECVNCGIEFKRHSKSIDPKKHKCGACRSELVQVKPVPRKGVKKEGDGDEKGKMSSYQSFVKENMTRVRKELSGKPTQRDVMEALGREYRKMKAGSEVSHAVRELSEGGL</sequence>
<reference evidence="3" key="1">
    <citation type="journal article" date="2020" name="Stud. Mycol.">
        <title>101 Dothideomycetes genomes: a test case for predicting lifestyles and emergence of pathogens.</title>
        <authorList>
            <person name="Haridas S."/>
            <person name="Albert R."/>
            <person name="Binder M."/>
            <person name="Bloem J."/>
            <person name="Labutti K."/>
            <person name="Salamov A."/>
            <person name="Andreopoulos B."/>
            <person name="Baker S."/>
            <person name="Barry K."/>
            <person name="Bills G."/>
            <person name="Bluhm B."/>
            <person name="Cannon C."/>
            <person name="Castanera R."/>
            <person name="Culley D."/>
            <person name="Daum C."/>
            <person name="Ezra D."/>
            <person name="Gonzalez J."/>
            <person name="Henrissat B."/>
            <person name="Kuo A."/>
            <person name="Liang C."/>
            <person name="Lipzen A."/>
            <person name="Lutzoni F."/>
            <person name="Magnuson J."/>
            <person name="Mondo S."/>
            <person name="Nolan M."/>
            <person name="Ohm R."/>
            <person name="Pangilinan J."/>
            <person name="Park H.-J."/>
            <person name="Ramirez L."/>
            <person name="Alfaro M."/>
            <person name="Sun H."/>
            <person name="Tritt A."/>
            <person name="Yoshinaga Y."/>
            <person name="Zwiers L.-H."/>
            <person name="Turgeon B."/>
            <person name="Goodwin S."/>
            <person name="Spatafora J."/>
            <person name="Crous P."/>
            <person name="Grigoriev I."/>
        </authorList>
    </citation>
    <scope>NUCLEOTIDE SEQUENCE</scope>
    <source>
        <strain evidence="3">CBS 101060</strain>
    </source>
</reference>
<dbReference type="AlphaFoldDB" id="A0A9P4VJY3"/>
<dbReference type="Pfam" id="PF10263">
    <property type="entry name" value="SprT-like"/>
    <property type="match status" value="1"/>
</dbReference>
<dbReference type="Proteomes" id="UP000799429">
    <property type="component" value="Unassembled WGS sequence"/>
</dbReference>
<dbReference type="InterPro" id="IPR006640">
    <property type="entry name" value="SprT-like_domain"/>
</dbReference>
<dbReference type="OrthoDB" id="20772at2759"/>
<feature type="region of interest" description="Disordered" evidence="1">
    <location>
        <begin position="83"/>
        <end position="114"/>
    </location>
</feature>
<gene>
    <name evidence="3" type="ORF">M501DRAFT_1007638</name>
</gene>
<dbReference type="Pfam" id="PF17283">
    <property type="entry name" value="Zn_ribbon_SprT"/>
    <property type="match status" value="1"/>
</dbReference>
<evidence type="ECO:0000259" key="2">
    <source>
        <dbReference type="SMART" id="SM00731"/>
    </source>
</evidence>
<dbReference type="GO" id="GO:0005634">
    <property type="term" value="C:nucleus"/>
    <property type="evidence" value="ECO:0007669"/>
    <property type="project" value="TreeGrafter"/>
</dbReference>
<feature type="compositionally biased region" description="Polar residues" evidence="1">
    <location>
        <begin position="87"/>
        <end position="105"/>
    </location>
</feature>
<dbReference type="PANTHER" id="PTHR23099:SF0">
    <property type="entry name" value="GERM CELL NUCLEAR ACIDIC PROTEIN"/>
    <property type="match status" value="1"/>
</dbReference>
<dbReference type="PANTHER" id="PTHR23099">
    <property type="entry name" value="TRANSCRIPTIONAL REGULATOR"/>
    <property type="match status" value="1"/>
</dbReference>
<feature type="region of interest" description="Disordered" evidence="1">
    <location>
        <begin position="126"/>
        <end position="237"/>
    </location>
</feature>
<feature type="domain" description="SprT-like" evidence="2">
    <location>
        <begin position="320"/>
        <end position="488"/>
    </location>
</feature>
<name>A0A9P4VJY3_9PEZI</name>
<dbReference type="GO" id="GO:0006950">
    <property type="term" value="P:response to stress"/>
    <property type="evidence" value="ECO:0007669"/>
    <property type="project" value="UniProtKB-ARBA"/>
</dbReference>
<accession>A0A9P4VJY3</accession>
<feature type="region of interest" description="Disordered" evidence="1">
    <location>
        <begin position="257"/>
        <end position="301"/>
    </location>
</feature>
<evidence type="ECO:0000313" key="3">
    <source>
        <dbReference type="EMBL" id="KAF2835781.1"/>
    </source>
</evidence>
<protein>
    <recommendedName>
        <fullName evidence="2">SprT-like domain-containing protein</fullName>
    </recommendedName>
</protein>
<dbReference type="SMART" id="SM00731">
    <property type="entry name" value="SprT"/>
    <property type="match status" value="1"/>
</dbReference>